<dbReference type="EMBL" id="ATLV01015012">
    <property type="status" value="NOT_ANNOTATED_CDS"/>
    <property type="molecule type" value="Genomic_DNA"/>
</dbReference>
<gene>
    <name evidence="2" type="ORF">ZHAS_00007292</name>
</gene>
<proteinExistence type="predicted"/>
<organism evidence="2">
    <name type="scientific">Anopheles sinensis</name>
    <name type="common">Mosquito</name>
    <dbReference type="NCBI Taxonomy" id="74873"/>
    <lineage>
        <taxon>Eukaryota</taxon>
        <taxon>Metazoa</taxon>
        <taxon>Ecdysozoa</taxon>
        <taxon>Arthropoda</taxon>
        <taxon>Hexapoda</taxon>
        <taxon>Insecta</taxon>
        <taxon>Pterygota</taxon>
        <taxon>Neoptera</taxon>
        <taxon>Endopterygota</taxon>
        <taxon>Diptera</taxon>
        <taxon>Nematocera</taxon>
        <taxon>Culicoidea</taxon>
        <taxon>Culicidae</taxon>
        <taxon>Anophelinae</taxon>
        <taxon>Anopheles</taxon>
    </lineage>
</organism>
<evidence type="ECO:0000256" key="1">
    <source>
        <dbReference type="SAM" id="MobiDB-lite"/>
    </source>
</evidence>
<feature type="region of interest" description="Disordered" evidence="1">
    <location>
        <begin position="1"/>
        <end position="20"/>
    </location>
</feature>
<feature type="compositionally biased region" description="Basic and acidic residues" evidence="1">
    <location>
        <begin position="1"/>
        <end position="10"/>
    </location>
</feature>
<name>A0A084VPL9_ANOSI</name>
<dbReference type="VEuPathDB" id="VectorBase:ASIC007292"/>
<dbReference type="EMBL" id="KE524999">
    <property type="protein sequence ID" value="KFB39913.1"/>
    <property type="molecule type" value="Genomic_DNA"/>
</dbReference>
<evidence type="ECO:0000313" key="2">
    <source>
        <dbReference type="EMBL" id="KFB39913.1"/>
    </source>
</evidence>
<protein>
    <submittedName>
        <fullName evidence="2 3">ABC transporter substrate-binding protein</fullName>
    </submittedName>
</protein>
<sequence>METFTKRPHPDPLSSRPARSKGLSCFDFDLCESLFIATAWVSSCGDDGRHHYRLRQRANGRPGSDCIPTVGCRFVAD</sequence>
<evidence type="ECO:0000313" key="3">
    <source>
        <dbReference type="EnsemblMetazoa" id="ASIC007292-PA"/>
    </source>
</evidence>
<keyword evidence="4" id="KW-1185">Reference proteome</keyword>
<evidence type="ECO:0000313" key="4">
    <source>
        <dbReference type="Proteomes" id="UP000030765"/>
    </source>
</evidence>
<reference evidence="2 4" key="1">
    <citation type="journal article" date="2014" name="BMC Genomics">
        <title>Genome sequence of Anopheles sinensis provides insight into genetics basis of mosquito competence for malaria parasites.</title>
        <authorList>
            <person name="Zhou D."/>
            <person name="Zhang D."/>
            <person name="Ding G."/>
            <person name="Shi L."/>
            <person name="Hou Q."/>
            <person name="Ye Y."/>
            <person name="Xu Y."/>
            <person name="Zhou H."/>
            <person name="Xiong C."/>
            <person name="Li S."/>
            <person name="Yu J."/>
            <person name="Hong S."/>
            <person name="Yu X."/>
            <person name="Zou P."/>
            <person name="Chen C."/>
            <person name="Chang X."/>
            <person name="Wang W."/>
            <person name="Lv Y."/>
            <person name="Sun Y."/>
            <person name="Ma L."/>
            <person name="Shen B."/>
            <person name="Zhu C."/>
        </authorList>
    </citation>
    <scope>NUCLEOTIDE SEQUENCE [LARGE SCALE GENOMIC DNA]</scope>
</reference>
<reference evidence="3" key="2">
    <citation type="submission" date="2020-05" db="UniProtKB">
        <authorList>
            <consortium name="EnsemblMetazoa"/>
        </authorList>
    </citation>
    <scope>IDENTIFICATION</scope>
</reference>
<dbReference type="EnsemblMetazoa" id="ASIC007292-RA">
    <property type="protein sequence ID" value="ASIC007292-PA"/>
    <property type="gene ID" value="ASIC007292"/>
</dbReference>
<dbReference type="AlphaFoldDB" id="A0A084VPL9"/>
<dbReference type="Proteomes" id="UP000030765">
    <property type="component" value="Unassembled WGS sequence"/>
</dbReference>
<accession>A0A084VPL9</accession>